<keyword evidence="2" id="KW-0812">Transmembrane</keyword>
<dbReference type="Proteomes" id="UP001596447">
    <property type="component" value="Unassembled WGS sequence"/>
</dbReference>
<evidence type="ECO:0000313" key="4">
    <source>
        <dbReference type="Proteomes" id="UP001596447"/>
    </source>
</evidence>
<evidence type="ECO:0000256" key="1">
    <source>
        <dbReference type="SAM" id="MobiDB-lite"/>
    </source>
</evidence>
<keyword evidence="2" id="KW-1133">Transmembrane helix</keyword>
<proteinExistence type="predicted"/>
<dbReference type="InterPro" id="IPR055946">
    <property type="entry name" value="DUF7524"/>
</dbReference>
<feature type="transmembrane region" description="Helical" evidence="2">
    <location>
        <begin position="141"/>
        <end position="159"/>
    </location>
</feature>
<dbReference type="RefSeq" id="WP_279529313.1">
    <property type="nucleotide sequence ID" value="NZ_CP122312.1"/>
</dbReference>
<evidence type="ECO:0000256" key="2">
    <source>
        <dbReference type="SAM" id="Phobius"/>
    </source>
</evidence>
<reference evidence="3 4" key="1">
    <citation type="journal article" date="2019" name="Int. J. Syst. Evol. Microbiol.">
        <title>The Global Catalogue of Microorganisms (GCM) 10K type strain sequencing project: providing services to taxonomists for standard genome sequencing and annotation.</title>
        <authorList>
            <consortium name="The Broad Institute Genomics Platform"/>
            <consortium name="The Broad Institute Genome Sequencing Center for Infectious Disease"/>
            <person name="Wu L."/>
            <person name="Ma J."/>
        </authorList>
    </citation>
    <scope>NUCLEOTIDE SEQUENCE [LARGE SCALE GENOMIC DNA]</scope>
    <source>
        <strain evidence="3 4">XZGYJ-43</strain>
    </source>
</reference>
<gene>
    <name evidence="3" type="ORF">ACFQJ9_08140</name>
</gene>
<evidence type="ECO:0000313" key="3">
    <source>
        <dbReference type="EMBL" id="MFC7199382.1"/>
    </source>
</evidence>
<comment type="caution">
    <text evidence="3">The sequence shown here is derived from an EMBL/GenBank/DDBJ whole genome shotgun (WGS) entry which is preliminary data.</text>
</comment>
<feature type="region of interest" description="Disordered" evidence="1">
    <location>
        <begin position="108"/>
        <end position="131"/>
    </location>
</feature>
<organism evidence="3 4">
    <name type="scientific">Halospeciosus flavus</name>
    <dbReference type="NCBI Taxonomy" id="3032283"/>
    <lineage>
        <taxon>Archaea</taxon>
        <taxon>Methanobacteriati</taxon>
        <taxon>Methanobacteriota</taxon>
        <taxon>Stenosarchaea group</taxon>
        <taxon>Halobacteria</taxon>
        <taxon>Halobacteriales</taxon>
        <taxon>Halobacteriaceae</taxon>
        <taxon>Halospeciosus</taxon>
    </lineage>
</organism>
<evidence type="ECO:0008006" key="5">
    <source>
        <dbReference type="Google" id="ProtNLM"/>
    </source>
</evidence>
<keyword evidence="4" id="KW-1185">Reference proteome</keyword>
<dbReference type="Pfam" id="PF24368">
    <property type="entry name" value="DUF7524"/>
    <property type="match status" value="1"/>
</dbReference>
<dbReference type="EMBL" id="JBHTAR010000011">
    <property type="protein sequence ID" value="MFC7199382.1"/>
    <property type="molecule type" value="Genomic_DNA"/>
</dbReference>
<sequence>MPGTLTVHVNHDGTNSVSAERSSFETAGAFDVVLVNEGTPAHVHVRLDDALSRVASLDTTNVYLDADSSQVVHVRVGNGGERPVTGTLEVVTGYGAETEPVEVTVTDPTAENPPVAVDESLGSPQPEEEDQGVELGDVETLVPLLLVSIGLLVTVLAFLTVGDVLATFVAAVVLLGGLSAALFLRRQA</sequence>
<protein>
    <recommendedName>
        <fullName evidence="5">PGF-pre-PGF domain-containing protein</fullName>
    </recommendedName>
</protein>
<feature type="transmembrane region" description="Helical" evidence="2">
    <location>
        <begin position="165"/>
        <end position="184"/>
    </location>
</feature>
<name>A0ABD5Z2C4_9EURY</name>
<dbReference type="AlphaFoldDB" id="A0ABD5Z2C4"/>
<accession>A0ABD5Z2C4</accession>
<keyword evidence="2" id="KW-0472">Membrane</keyword>